<comment type="caution">
    <text evidence="1">The sequence shown here is derived from an EMBL/GenBank/DDBJ whole genome shotgun (WGS) entry which is preliminary data.</text>
</comment>
<protein>
    <submittedName>
        <fullName evidence="1">DUF6090 family protein</fullName>
    </submittedName>
</protein>
<accession>A0ABV8AQB1</accession>
<dbReference type="EMBL" id="JBHRZS010000006">
    <property type="protein sequence ID" value="MFC3879790.1"/>
    <property type="molecule type" value="Genomic_DNA"/>
</dbReference>
<reference evidence="2" key="1">
    <citation type="journal article" date="2019" name="Int. J. Syst. Evol. Microbiol.">
        <title>The Global Catalogue of Microorganisms (GCM) 10K type strain sequencing project: providing services to taxonomists for standard genome sequencing and annotation.</title>
        <authorList>
            <consortium name="The Broad Institute Genomics Platform"/>
            <consortium name="The Broad Institute Genome Sequencing Center for Infectious Disease"/>
            <person name="Wu L."/>
            <person name="Ma J."/>
        </authorList>
    </citation>
    <scope>NUCLEOTIDE SEQUENCE [LARGE SCALE GENOMIC DNA]</scope>
    <source>
        <strain evidence="2">CCUG 60523</strain>
    </source>
</reference>
<evidence type="ECO:0000313" key="1">
    <source>
        <dbReference type="EMBL" id="MFC3879790.1"/>
    </source>
</evidence>
<sequence length="220" mass="25214">MTIGILIALQINTWNEQKKASESEQEILANLIGDFLYNDSILINSLEIKKEVLDKNFQILDYTGTKPKPATREEFDALLSYIYTVKPFKPRNGFLDEVLSSGRLGVIQDANLRNKLSLWKSILEDVEQAENSAFVLEFKLIDFIIENGVWLNIDKLSVNPFAQSFPESGFDLDNRELLNSLEFENLIENRLIFSNALNLKLESTKELNEEIIALLQKNLK</sequence>
<dbReference type="Proteomes" id="UP001595805">
    <property type="component" value="Unassembled WGS sequence"/>
</dbReference>
<evidence type="ECO:0000313" key="2">
    <source>
        <dbReference type="Proteomes" id="UP001595805"/>
    </source>
</evidence>
<gene>
    <name evidence="1" type="ORF">ACFOSV_06365</name>
</gene>
<proteinExistence type="predicted"/>
<keyword evidence="2" id="KW-1185">Reference proteome</keyword>
<dbReference type="Pfam" id="PF19578">
    <property type="entry name" value="DUF6090"/>
    <property type="match status" value="1"/>
</dbReference>
<name>A0ABV8AQB1_9BACT</name>
<dbReference type="InterPro" id="IPR045749">
    <property type="entry name" value="DUF6090"/>
</dbReference>
<dbReference type="RefSeq" id="WP_377904543.1">
    <property type="nucleotide sequence ID" value="NZ_JBHRZS010000006.1"/>
</dbReference>
<organism evidence="1 2">
    <name type="scientific">Algoriphagus namhaensis</name>
    <dbReference type="NCBI Taxonomy" id="915353"/>
    <lineage>
        <taxon>Bacteria</taxon>
        <taxon>Pseudomonadati</taxon>
        <taxon>Bacteroidota</taxon>
        <taxon>Cytophagia</taxon>
        <taxon>Cytophagales</taxon>
        <taxon>Cyclobacteriaceae</taxon>
        <taxon>Algoriphagus</taxon>
    </lineage>
</organism>